<evidence type="ECO:0000259" key="1">
    <source>
        <dbReference type="Pfam" id="PF23953"/>
    </source>
</evidence>
<dbReference type="Proteomes" id="UP001177003">
    <property type="component" value="Chromosome 3"/>
</dbReference>
<dbReference type="GO" id="GO:0006623">
    <property type="term" value="P:protein targeting to vacuole"/>
    <property type="evidence" value="ECO:0007669"/>
    <property type="project" value="TreeGrafter"/>
</dbReference>
<dbReference type="Gene3D" id="1.25.40.470">
    <property type="match status" value="1"/>
</dbReference>
<proteinExistence type="predicted"/>
<dbReference type="AlphaFoldDB" id="A0AA35YLL1"/>
<dbReference type="InterPro" id="IPR026847">
    <property type="entry name" value="VPS13"/>
</dbReference>
<dbReference type="GO" id="GO:0045053">
    <property type="term" value="P:protein retention in Golgi apparatus"/>
    <property type="evidence" value="ECO:0007669"/>
    <property type="project" value="TreeGrafter"/>
</dbReference>
<dbReference type="PANTHER" id="PTHR16166:SF137">
    <property type="entry name" value="PLECKSTRIN HOMOLOGY (PH) DOMAIN-CONTAINING PROTEIN"/>
    <property type="match status" value="1"/>
</dbReference>
<dbReference type="InterPro" id="IPR056176">
    <property type="entry name" value="TPR_COPA_B"/>
</dbReference>
<dbReference type="InterPro" id="IPR036412">
    <property type="entry name" value="HAD-like_sf"/>
</dbReference>
<name>A0AA35YLL1_LACSI</name>
<dbReference type="InterPro" id="IPR023214">
    <property type="entry name" value="HAD_sf"/>
</dbReference>
<gene>
    <name evidence="2" type="ORF">LSALG_LOCUS16243</name>
</gene>
<protein>
    <recommendedName>
        <fullName evidence="1">COPA/B TPR domain-containing protein</fullName>
    </recommendedName>
</protein>
<dbReference type="PANTHER" id="PTHR16166">
    <property type="entry name" value="VACUOLAR PROTEIN SORTING-ASSOCIATED PROTEIN VPS13"/>
    <property type="match status" value="1"/>
</dbReference>
<reference evidence="2" key="1">
    <citation type="submission" date="2023-04" db="EMBL/GenBank/DDBJ databases">
        <authorList>
            <person name="Vijverberg K."/>
            <person name="Xiong W."/>
            <person name="Schranz E."/>
        </authorList>
    </citation>
    <scope>NUCLEOTIDE SEQUENCE</scope>
</reference>
<accession>A0AA35YLL1</accession>
<evidence type="ECO:0000313" key="2">
    <source>
        <dbReference type="EMBL" id="CAI9276255.1"/>
    </source>
</evidence>
<keyword evidence="3" id="KW-1185">Reference proteome</keyword>
<evidence type="ECO:0000313" key="3">
    <source>
        <dbReference type="Proteomes" id="UP001177003"/>
    </source>
</evidence>
<sequence>MDDVPTSQFGVTHLVTHKTMHQQFACKSIAMQKLINQDDIDVVCRELHGAYEDRLLEHLRVHERPKSNIIRMIENLETVSFRSKFDSWPPLSDVVASEDGKGKLNTMFHLDQPMYLLGFLANQSRVYLINKEFNVAHFLESWGKVEEALEVATDPDYRFELVIQLGKLDIAKVFSLFDLKHKGVVFIILDEDDVGVVMGIQGTEVAKESSDIIILDDDFSSVVQVDMLLTFCKEMGLSSVVLVGHDDGGGDKGCGVTNNKLIKISCSRKSMVCCYKANNRCFKSLQEVIGIRDGNGNGAPYLMHLKRWTVSTTALKTGMVKKNNRGRDGFLQGIEAHAQGFAFGVSGVVRKPVESARQNGILGLAHGLGRAFLGFVVQPVSGALEPLEVEDHMNIRLVSILVLQDSSSNIFCFCLLTKCLQNCFVFALGGFVLVREDVKKWWLWGYWSSPRIYTMNGIVMNEFLGNQWNCYFSFSVLFCLIISGMKYCQVEH</sequence>
<dbReference type="EMBL" id="OX465079">
    <property type="protein sequence ID" value="CAI9276255.1"/>
    <property type="molecule type" value="Genomic_DNA"/>
</dbReference>
<organism evidence="2 3">
    <name type="scientific">Lactuca saligna</name>
    <name type="common">Willowleaf lettuce</name>
    <dbReference type="NCBI Taxonomy" id="75948"/>
    <lineage>
        <taxon>Eukaryota</taxon>
        <taxon>Viridiplantae</taxon>
        <taxon>Streptophyta</taxon>
        <taxon>Embryophyta</taxon>
        <taxon>Tracheophyta</taxon>
        <taxon>Spermatophyta</taxon>
        <taxon>Magnoliopsida</taxon>
        <taxon>eudicotyledons</taxon>
        <taxon>Gunneridae</taxon>
        <taxon>Pentapetalae</taxon>
        <taxon>asterids</taxon>
        <taxon>campanulids</taxon>
        <taxon>Asterales</taxon>
        <taxon>Asteraceae</taxon>
        <taxon>Cichorioideae</taxon>
        <taxon>Cichorieae</taxon>
        <taxon>Lactucinae</taxon>
        <taxon>Lactuca</taxon>
    </lineage>
</organism>
<dbReference type="SUPFAM" id="SSF56784">
    <property type="entry name" value="HAD-like"/>
    <property type="match status" value="1"/>
</dbReference>
<dbReference type="Pfam" id="PF23953">
    <property type="entry name" value="TPR_COPA_B"/>
    <property type="match status" value="1"/>
</dbReference>
<dbReference type="Gene3D" id="3.40.50.1000">
    <property type="entry name" value="HAD superfamily/HAD-like"/>
    <property type="match status" value="1"/>
</dbReference>
<feature type="domain" description="COPA/B TPR" evidence="1">
    <location>
        <begin position="133"/>
        <end position="173"/>
    </location>
</feature>